<evidence type="ECO:0000256" key="6">
    <source>
        <dbReference type="RuleBase" id="RU361219"/>
    </source>
</evidence>
<dbReference type="Gene3D" id="3.30.70.420">
    <property type="entry name" value="Hydroxymethylglutaryl-CoA reductase, class I/II, NAD/NADP-binding domain"/>
    <property type="match status" value="1"/>
</dbReference>
<evidence type="ECO:0000256" key="3">
    <source>
        <dbReference type="ARBA" id="ARBA00022857"/>
    </source>
</evidence>
<organism evidence="8">
    <name type="scientific">Aplanochytrium stocchinoi</name>
    <dbReference type="NCBI Taxonomy" id="215587"/>
    <lineage>
        <taxon>Eukaryota</taxon>
        <taxon>Sar</taxon>
        <taxon>Stramenopiles</taxon>
        <taxon>Bigyra</taxon>
        <taxon>Labyrinthulomycetes</taxon>
        <taxon>Thraustochytrida</taxon>
        <taxon>Thraustochytriidae</taxon>
        <taxon>Aplanochytrium</taxon>
    </lineage>
</organism>
<dbReference type="InterPro" id="IPR009023">
    <property type="entry name" value="HMG_CoA_Rdtase_NAD(P)-bd_sf"/>
</dbReference>
<keyword evidence="5" id="KW-0472">Membrane</keyword>
<reference evidence="8" key="1">
    <citation type="submission" date="2021-01" db="EMBL/GenBank/DDBJ databases">
        <authorList>
            <person name="Corre E."/>
            <person name="Pelletier E."/>
            <person name="Niang G."/>
            <person name="Scheremetjew M."/>
            <person name="Finn R."/>
            <person name="Kale V."/>
            <person name="Holt S."/>
            <person name="Cochrane G."/>
            <person name="Meng A."/>
            <person name="Brown T."/>
            <person name="Cohen L."/>
        </authorList>
    </citation>
    <scope>NUCLEOTIDE SEQUENCE</scope>
    <source>
        <strain evidence="8">GSBS06</strain>
    </source>
</reference>
<dbReference type="CDD" id="cd00643">
    <property type="entry name" value="HMG-CoA_reductase_classI"/>
    <property type="match status" value="1"/>
</dbReference>
<feature type="region of interest" description="Disordered" evidence="7">
    <location>
        <begin position="461"/>
        <end position="488"/>
    </location>
</feature>
<dbReference type="SUPFAM" id="SSF56542">
    <property type="entry name" value="Substrate-binding domain of HMG-CoA reductase"/>
    <property type="match status" value="1"/>
</dbReference>
<dbReference type="GO" id="GO:0005778">
    <property type="term" value="C:peroxisomal membrane"/>
    <property type="evidence" value="ECO:0007669"/>
    <property type="project" value="TreeGrafter"/>
</dbReference>
<dbReference type="UniPathway" id="UPA00058">
    <property type="reaction ID" value="UER00103"/>
</dbReference>
<dbReference type="Pfam" id="PF00368">
    <property type="entry name" value="HMG-CoA_red"/>
    <property type="match status" value="1"/>
</dbReference>
<keyword evidence="4 6" id="KW-0560">Oxidoreductase</keyword>
<dbReference type="InterPro" id="IPR023076">
    <property type="entry name" value="HMG_CoA_Rdtase_CS"/>
</dbReference>
<dbReference type="PROSITE" id="PS00318">
    <property type="entry name" value="HMG_COA_REDUCTASE_2"/>
    <property type="match status" value="1"/>
</dbReference>
<dbReference type="GO" id="GO:0008299">
    <property type="term" value="P:isoprenoid biosynthetic process"/>
    <property type="evidence" value="ECO:0007669"/>
    <property type="project" value="InterPro"/>
</dbReference>
<dbReference type="PRINTS" id="PR00071">
    <property type="entry name" value="HMGCOARDTASE"/>
</dbReference>
<keyword evidence="6" id="KW-0256">Endoplasmic reticulum</keyword>
<dbReference type="InterPro" id="IPR002202">
    <property type="entry name" value="HMG_CoA_Rdtase"/>
</dbReference>
<dbReference type="GO" id="GO:0015936">
    <property type="term" value="P:coenzyme A metabolic process"/>
    <property type="evidence" value="ECO:0007669"/>
    <property type="project" value="InterPro"/>
</dbReference>
<dbReference type="PROSITE" id="PS00066">
    <property type="entry name" value="HMG_COA_REDUCTASE_1"/>
    <property type="match status" value="1"/>
</dbReference>
<dbReference type="GO" id="GO:0016126">
    <property type="term" value="P:sterol biosynthetic process"/>
    <property type="evidence" value="ECO:0007669"/>
    <property type="project" value="TreeGrafter"/>
</dbReference>
<evidence type="ECO:0000256" key="2">
    <source>
        <dbReference type="ARBA" id="ARBA00007661"/>
    </source>
</evidence>
<comment type="pathway">
    <text evidence="6">Metabolic intermediate biosynthesis; (R)-mevalonate biosynthesis; (R)-mevalonate from acetyl-CoA: step 3/3.</text>
</comment>
<dbReference type="PANTHER" id="PTHR10572">
    <property type="entry name" value="3-HYDROXY-3-METHYLGLUTARYL-COENZYME A REDUCTASE"/>
    <property type="match status" value="1"/>
</dbReference>
<dbReference type="AlphaFoldDB" id="A0A7S3LM59"/>
<evidence type="ECO:0000256" key="7">
    <source>
        <dbReference type="SAM" id="MobiDB-lite"/>
    </source>
</evidence>
<dbReference type="NCBIfam" id="TIGR00533">
    <property type="entry name" value="HMG_CoA_R_NADP"/>
    <property type="match status" value="1"/>
</dbReference>
<proteinExistence type="inferred from homology"/>
<dbReference type="FunFam" id="3.90.770.10:FF:000001">
    <property type="entry name" value="3-hydroxy-3-methylglutaryl coenzyme A reductase"/>
    <property type="match status" value="1"/>
</dbReference>
<dbReference type="InterPro" id="IPR023074">
    <property type="entry name" value="HMG_CoA_Rdtase_cat_sf"/>
</dbReference>
<protein>
    <recommendedName>
        <fullName evidence="6">3-hydroxy-3-methylglutaryl coenzyme A reductase</fullName>
        <shortName evidence="6">HMG-CoA reductase</shortName>
        <ecNumber evidence="6">1.1.1.34</ecNumber>
    </recommendedName>
</protein>
<feature type="compositionally biased region" description="Polar residues" evidence="7">
    <location>
        <begin position="464"/>
        <end position="488"/>
    </location>
</feature>
<dbReference type="GO" id="GO:0004420">
    <property type="term" value="F:hydroxymethylglutaryl-CoA reductase (NADPH) activity"/>
    <property type="evidence" value="ECO:0007669"/>
    <property type="project" value="UniProtKB-EC"/>
</dbReference>
<dbReference type="PROSITE" id="PS50065">
    <property type="entry name" value="HMG_COA_REDUCTASE_4"/>
    <property type="match status" value="1"/>
</dbReference>
<evidence type="ECO:0000256" key="5">
    <source>
        <dbReference type="ARBA" id="ARBA00023136"/>
    </source>
</evidence>
<dbReference type="Gene3D" id="3.90.770.10">
    <property type="entry name" value="3-hydroxy-3-methylglutaryl-coenzyme A Reductase, Chain A, domain 2"/>
    <property type="match status" value="1"/>
</dbReference>
<name>A0A7S3LM59_9STRA</name>
<dbReference type="SUPFAM" id="SSF55035">
    <property type="entry name" value="NAD-binding domain of HMG-CoA reductase"/>
    <property type="match status" value="1"/>
</dbReference>
<dbReference type="GO" id="GO:0005789">
    <property type="term" value="C:endoplasmic reticulum membrane"/>
    <property type="evidence" value="ECO:0007669"/>
    <property type="project" value="UniProtKB-SubCell"/>
</dbReference>
<comment type="similarity">
    <text evidence="2 6">Belongs to the HMG-CoA reductase family.</text>
</comment>
<dbReference type="InterPro" id="IPR004554">
    <property type="entry name" value="HMG_CoA_Rdtase_eu_arc"/>
</dbReference>
<dbReference type="EC" id="1.1.1.34" evidence="6"/>
<gene>
    <name evidence="8" type="ORF">ASTO00021_LOCUS4847</name>
</gene>
<dbReference type="EMBL" id="HBIN01006631">
    <property type="protein sequence ID" value="CAE0434550.1"/>
    <property type="molecule type" value="Transcribed_RNA"/>
</dbReference>
<dbReference type="PANTHER" id="PTHR10572:SF24">
    <property type="entry name" value="3-HYDROXY-3-METHYLGLUTARYL-COENZYME A REDUCTASE"/>
    <property type="match status" value="1"/>
</dbReference>
<accession>A0A7S3LM59</accession>
<comment type="catalytic activity">
    <reaction evidence="6">
        <text>(R)-mevalonate + 2 NADP(+) + CoA = (3S)-3-hydroxy-3-methylglutaryl-CoA + 2 NADPH + 2 H(+)</text>
        <dbReference type="Rhea" id="RHEA:15989"/>
        <dbReference type="ChEBI" id="CHEBI:15378"/>
        <dbReference type="ChEBI" id="CHEBI:36464"/>
        <dbReference type="ChEBI" id="CHEBI:43074"/>
        <dbReference type="ChEBI" id="CHEBI:57287"/>
        <dbReference type="ChEBI" id="CHEBI:57783"/>
        <dbReference type="ChEBI" id="CHEBI:58349"/>
        <dbReference type="EC" id="1.1.1.34"/>
    </reaction>
</comment>
<dbReference type="InterPro" id="IPR023282">
    <property type="entry name" value="HMG_CoA_Rdtase_N"/>
</dbReference>
<keyword evidence="3 6" id="KW-0521">NADP</keyword>
<dbReference type="Gene3D" id="1.10.3270.10">
    <property type="entry name" value="HMGR, N-terminal domain"/>
    <property type="match status" value="1"/>
</dbReference>
<evidence type="ECO:0000256" key="1">
    <source>
        <dbReference type="ARBA" id="ARBA00004370"/>
    </source>
</evidence>
<dbReference type="InterPro" id="IPR009029">
    <property type="entry name" value="HMG_CoA_Rdtase_sub-bd_dom_sf"/>
</dbReference>
<dbReference type="FunFam" id="3.30.70.420:FF:000001">
    <property type="entry name" value="3-hydroxy-3-methylglutaryl coenzyme A reductase"/>
    <property type="match status" value="1"/>
</dbReference>
<comment type="subcellular location">
    <subcellularLocation>
        <location evidence="6">Endoplasmic reticulum membrane</location>
        <topology evidence="6">Multi-pass membrane protein</topology>
    </subcellularLocation>
    <subcellularLocation>
        <location evidence="1">Membrane</location>
    </subcellularLocation>
</comment>
<evidence type="ECO:0000256" key="4">
    <source>
        <dbReference type="ARBA" id="ARBA00023002"/>
    </source>
</evidence>
<evidence type="ECO:0000313" key="8">
    <source>
        <dbReference type="EMBL" id="CAE0434550.1"/>
    </source>
</evidence>
<sequence>MTIIGRSLARKALRSVKTVNPLFQKDVIRHPRLKSSAAATAAVLEDVFHGIQLDTSKPIRLHKLEDILGDTSKAVDVRRRLIAEDNENARSVLKLPAAEGDFATDEFYNKVHGANCENVVGYLPVPVGVIGPLRVNDEEFYVPMATTEGALLASASRGARAIEKSGGAYAKVMRDSMTRSPVVELPTAMAAIEFAQYIEDPQNLETFKGYFSNTTNFGRLEDIKATVAGRYCFLRMSASTGDAMGMNMVGKGCNEILENVLRDVPSAKLVALSSNMCTDKKPSAMNWVNGRGKSVVCEVTIPKDVVENVLKTTIPDLVKVNTIKNLVGSSLSGSIGGNNAHSSNLVTAFFIATGQDPAQNVVSSNCMVIMEPLNDSTELHVSVTMPSIEVGTVGGGTSLHSQKACLSMLGVAGASRENPGENSKKLAEILSATVLAGELSLNAALASNNLISAHMDLNRKPASAESQSTNESPQNSVTSTKSSFSQNTQVRSLFSLSKRKKSISVDSNGQFLDPQLPVP</sequence>